<name>A0A813VXP7_9BILA</name>
<evidence type="ECO:0000313" key="8">
    <source>
        <dbReference type="Proteomes" id="UP000663891"/>
    </source>
</evidence>
<comment type="subcellular location">
    <subcellularLocation>
        <location evidence="1">Membrane</location>
        <topology evidence="1">Multi-pass membrane protein</topology>
    </subcellularLocation>
</comment>
<accession>A0A813VXP7</accession>
<feature type="transmembrane region" description="Helical" evidence="6">
    <location>
        <begin position="38"/>
        <end position="59"/>
    </location>
</feature>
<dbReference type="GO" id="GO:0016020">
    <property type="term" value="C:membrane"/>
    <property type="evidence" value="ECO:0007669"/>
    <property type="project" value="UniProtKB-SubCell"/>
</dbReference>
<reference evidence="7" key="1">
    <citation type="submission" date="2021-02" db="EMBL/GenBank/DDBJ databases">
        <authorList>
            <person name="Nowell W R."/>
        </authorList>
    </citation>
    <scope>NUCLEOTIDE SEQUENCE</scope>
</reference>
<evidence type="ECO:0000256" key="5">
    <source>
        <dbReference type="SAM" id="MobiDB-lite"/>
    </source>
</evidence>
<organism evidence="7 8">
    <name type="scientific">Adineta steineri</name>
    <dbReference type="NCBI Taxonomy" id="433720"/>
    <lineage>
        <taxon>Eukaryota</taxon>
        <taxon>Metazoa</taxon>
        <taxon>Spiralia</taxon>
        <taxon>Gnathifera</taxon>
        <taxon>Rotifera</taxon>
        <taxon>Eurotatoria</taxon>
        <taxon>Bdelloidea</taxon>
        <taxon>Adinetida</taxon>
        <taxon>Adinetidae</taxon>
        <taxon>Adineta</taxon>
    </lineage>
</organism>
<evidence type="ECO:0000313" key="7">
    <source>
        <dbReference type="EMBL" id="CAF0843599.1"/>
    </source>
</evidence>
<evidence type="ECO:0000256" key="3">
    <source>
        <dbReference type="ARBA" id="ARBA00022989"/>
    </source>
</evidence>
<evidence type="ECO:0000256" key="6">
    <source>
        <dbReference type="SAM" id="Phobius"/>
    </source>
</evidence>
<dbReference type="Proteomes" id="UP000663891">
    <property type="component" value="Unassembled WGS sequence"/>
</dbReference>
<feature type="transmembrane region" description="Helical" evidence="6">
    <location>
        <begin position="79"/>
        <end position="100"/>
    </location>
</feature>
<feature type="region of interest" description="Disordered" evidence="5">
    <location>
        <begin position="384"/>
        <end position="436"/>
    </location>
</feature>
<dbReference type="OrthoDB" id="5348404at2759"/>
<feature type="compositionally biased region" description="Low complexity" evidence="5">
    <location>
        <begin position="419"/>
        <end position="436"/>
    </location>
</feature>
<evidence type="ECO:0000256" key="1">
    <source>
        <dbReference type="ARBA" id="ARBA00004141"/>
    </source>
</evidence>
<protein>
    <recommendedName>
        <fullName evidence="9">Transmembrane protein 184B</fullName>
    </recommendedName>
</protein>
<feature type="transmembrane region" description="Helical" evidence="6">
    <location>
        <begin position="179"/>
        <end position="197"/>
    </location>
</feature>
<comment type="caution">
    <text evidence="7">The sequence shown here is derived from an EMBL/GenBank/DDBJ whole genome shotgun (WGS) entry which is preliminary data.</text>
</comment>
<feature type="transmembrane region" description="Helical" evidence="6">
    <location>
        <begin position="209"/>
        <end position="232"/>
    </location>
</feature>
<feature type="transmembrane region" description="Helical" evidence="6">
    <location>
        <begin position="294"/>
        <end position="312"/>
    </location>
</feature>
<dbReference type="PANTHER" id="PTHR23423">
    <property type="entry name" value="ORGANIC SOLUTE TRANSPORTER-RELATED"/>
    <property type="match status" value="1"/>
</dbReference>
<dbReference type="SMART" id="SM01417">
    <property type="entry name" value="Solute_trans_a"/>
    <property type="match status" value="1"/>
</dbReference>
<keyword evidence="2 6" id="KW-0812">Transmembrane</keyword>
<dbReference type="InterPro" id="IPR005178">
    <property type="entry name" value="Ostalpha/TMEM184C"/>
</dbReference>
<keyword evidence="3 6" id="KW-1133">Transmembrane helix</keyword>
<dbReference type="Pfam" id="PF03619">
    <property type="entry name" value="Solute_trans_a"/>
    <property type="match status" value="1"/>
</dbReference>
<feature type="compositionally biased region" description="Polar residues" evidence="5">
    <location>
        <begin position="389"/>
        <end position="413"/>
    </location>
</feature>
<evidence type="ECO:0008006" key="9">
    <source>
        <dbReference type="Google" id="ProtNLM"/>
    </source>
</evidence>
<proteinExistence type="predicted"/>
<gene>
    <name evidence="7" type="ORF">VCS650_LOCUS6271</name>
</gene>
<evidence type="ECO:0000256" key="2">
    <source>
        <dbReference type="ARBA" id="ARBA00022692"/>
    </source>
</evidence>
<dbReference type="EMBL" id="CAJNON010000038">
    <property type="protein sequence ID" value="CAF0843599.1"/>
    <property type="molecule type" value="Genomic_DNA"/>
</dbReference>
<dbReference type="AlphaFoldDB" id="A0A813VXP7"/>
<keyword evidence="4 6" id="KW-0472">Membrane</keyword>
<sequence>MTTVLASILSDNSSMLSSISAATTTQPLATTVVYNNHLFLQTAACQAIAGAFTWAAILITGYQIFLHLSHYTVPSEQKWIIRLLFIVPIYAFVSWLSLIMFRNDYYYVYFHAVRDCYEAFVIYSFLSLCYEYLGGEGAIMTEIRGKHIERSWWTCTCCMSSQEYTIGFLRFCKQATLQFCLVKPLMSIVILILQTFDKYKDGDFSATDGYLYITFIYNISVSVALYGLLLFYEATKHILAKYDPVLKFLTVKSVIFLTFWQGVLLALFEQLGIIQAFQGKTNLSVGTVAAGWQNFFICIEMCLAAVALRFAFPHQVYTTRENYLSGSSSNSGQGSSTTGARVVTMQSISTNLKETMNPKDIMHDAIHNFHPQYRDYTQYSARANDDRSPASTYGLNQHSTSALSSTNTPTPGDTSYHEGGTPTTPTGFPVQAPPITNTQNQTTILQNLSGKLIPKSFSKKDAEKDMLLLNDDL</sequence>
<evidence type="ECO:0000256" key="4">
    <source>
        <dbReference type="ARBA" id="ARBA00023136"/>
    </source>
</evidence>
<feature type="transmembrane region" description="Helical" evidence="6">
    <location>
        <begin position="253"/>
        <end position="274"/>
    </location>
</feature>